<organism evidence="2 3">
    <name type="scientific">Actinokineospora soli</name>
    <dbReference type="NCBI Taxonomy" id="1048753"/>
    <lineage>
        <taxon>Bacteria</taxon>
        <taxon>Bacillati</taxon>
        <taxon>Actinomycetota</taxon>
        <taxon>Actinomycetes</taxon>
        <taxon>Pseudonocardiales</taxon>
        <taxon>Pseudonocardiaceae</taxon>
        <taxon>Actinokineospora</taxon>
    </lineage>
</organism>
<sequence>MFSLDLTPGGAALVERTIRGDAALVPLQVAYELTFWARLPEVGVHLEVDAQRMHEYITKQLEGRGTDNCTTYDFDHTTFSEEALQLSGAVRLTVDNGSGSVPEEVVAELRGYAMDTLKALLQDTFFVPEPPEDPNHPDRLPNHRYFQKDFDKSSMSIRLDLQQRSVVPWKIAPRGTLTTLLGAHGDPDAHIRKVTLDDDFFADLRVEAEVFTDYTGVGHVEVELAYAGRGNCSCSPLPDRRPGRRRWRAASASTSTATAWCSRTAARPPSPRGWPPRTPGSPSPRPRRGASASTCSRARSTSTSSSAPCRSPSPTRTPARRARSTPWSSRRQARPAGTSG</sequence>
<accession>A0ABW2TPE4</accession>
<gene>
    <name evidence="2" type="ORF">ACFQV2_20720</name>
</gene>
<proteinExistence type="predicted"/>
<evidence type="ECO:0000313" key="2">
    <source>
        <dbReference type="EMBL" id="MFC7615564.1"/>
    </source>
</evidence>
<comment type="caution">
    <text evidence="2">The sequence shown here is derived from an EMBL/GenBank/DDBJ whole genome shotgun (WGS) entry which is preliminary data.</text>
</comment>
<protein>
    <submittedName>
        <fullName evidence="2">Uncharacterized protein</fullName>
    </submittedName>
</protein>
<feature type="region of interest" description="Disordered" evidence="1">
    <location>
        <begin position="235"/>
        <end position="340"/>
    </location>
</feature>
<feature type="compositionally biased region" description="Low complexity" evidence="1">
    <location>
        <begin position="249"/>
        <end position="267"/>
    </location>
</feature>
<reference evidence="3" key="1">
    <citation type="journal article" date="2019" name="Int. J. Syst. Evol. Microbiol.">
        <title>The Global Catalogue of Microorganisms (GCM) 10K type strain sequencing project: providing services to taxonomists for standard genome sequencing and annotation.</title>
        <authorList>
            <consortium name="The Broad Institute Genomics Platform"/>
            <consortium name="The Broad Institute Genome Sequencing Center for Infectious Disease"/>
            <person name="Wu L."/>
            <person name="Ma J."/>
        </authorList>
    </citation>
    <scope>NUCLEOTIDE SEQUENCE [LARGE SCALE GENOMIC DNA]</scope>
    <source>
        <strain evidence="3">JCM 17695</strain>
    </source>
</reference>
<keyword evidence="3" id="KW-1185">Reference proteome</keyword>
<dbReference type="Proteomes" id="UP001596512">
    <property type="component" value="Unassembled WGS sequence"/>
</dbReference>
<dbReference type="EMBL" id="JBHTEY010000004">
    <property type="protein sequence ID" value="MFC7615564.1"/>
    <property type="molecule type" value="Genomic_DNA"/>
</dbReference>
<feature type="compositionally biased region" description="Pro residues" evidence="1">
    <location>
        <begin position="268"/>
        <end position="284"/>
    </location>
</feature>
<evidence type="ECO:0000313" key="3">
    <source>
        <dbReference type="Proteomes" id="UP001596512"/>
    </source>
</evidence>
<name>A0ABW2TPE4_9PSEU</name>
<evidence type="ECO:0000256" key="1">
    <source>
        <dbReference type="SAM" id="MobiDB-lite"/>
    </source>
</evidence>
<feature type="compositionally biased region" description="Low complexity" evidence="1">
    <location>
        <begin position="289"/>
        <end position="317"/>
    </location>
</feature>